<evidence type="ECO:0000256" key="5">
    <source>
        <dbReference type="ARBA" id="ARBA00022777"/>
    </source>
</evidence>
<dbReference type="InterPro" id="IPR035965">
    <property type="entry name" value="PAS-like_dom_sf"/>
</dbReference>
<dbReference type="PANTHER" id="PTHR42878">
    <property type="entry name" value="TWO-COMPONENT HISTIDINE KINASE"/>
    <property type="match status" value="1"/>
</dbReference>
<keyword evidence="4" id="KW-0808">Transferase</keyword>
<evidence type="ECO:0000259" key="8">
    <source>
        <dbReference type="PROSITE" id="PS50112"/>
    </source>
</evidence>
<dbReference type="EC" id="2.7.13.3" evidence="2"/>
<dbReference type="CDD" id="cd00075">
    <property type="entry name" value="HATPase"/>
    <property type="match status" value="1"/>
</dbReference>
<evidence type="ECO:0000313" key="9">
    <source>
        <dbReference type="EMBL" id="AUW41067.1"/>
    </source>
</evidence>
<dbReference type="Pfam" id="PF02518">
    <property type="entry name" value="HATPase_c"/>
    <property type="match status" value="1"/>
</dbReference>
<reference evidence="9 10" key="1">
    <citation type="submission" date="2017-11" db="EMBL/GenBank/DDBJ databases">
        <title>Complete genome of Rhizobium leguminosarum Norway, an ineffective micro-symbiont.</title>
        <authorList>
            <person name="Hoffrichter A."/>
            <person name="Liang J."/>
            <person name="Brachmann A."/>
            <person name="Marin M."/>
        </authorList>
    </citation>
    <scope>NUCLEOTIDE SEQUENCE [LARGE SCALE GENOMIC DNA]</scope>
    <source>
        <strain evidence="9 10">Norway</strain>
    </source>
</reference>
<dbReference type="InterPro" id="IPR000014">
    <property type="entry name" value="PAS"/>
</dbReference>
<comment type="catalytic activity">
    <reaction evidence="1">
        <text>ATP + protein L-histidine = ADP + protein N-phospho-L-histidine.</text>
        <dbReference type="EC" id="2.7.13.3"/>
    </reaction>
</comment>
<dbReference type="SUPFAM" id="SSF47384">
    <property type="entry name" value="Homodimeric domain of signal transducing histidine kinase"/>
    <property type="match status" value="1"/>
</dbReference>
<dbReference type="SUPFAM" id="SSF55874">
    <property type="entry name" value="ATPase domain of HSP90 chaperone/DNA topoisomerase II/histidine kinase"/>
    <property type="match status" value="1"/>
</dbReference>
<dbReference type="SMART" id="SM00388">
    <property type="entry name" value="HisKA"/>
    <property type="match status" value="1"/>
</dbReference>
<dbReference type="GO" id="GO:0016020">
    <property type="term" value="C:membrane"/>
    <property type="evidence" value="ECO:0007669"/>
    <property type="project" value="UniProtKB-SubCell"/>
</dbReference>
<dbReference type="AlphaFoldDB" id="A0A2K9YYN6"/>
<sequence length="379" mass="41620">MTGGDTQIVMPAEDLEDLYENAPCGYLSLQPDGRIVKVNRTLSTWIGTPAEQLLGKRLHDLLNTSGRIFYETHFAPLLRMQGFFNEVALDLVAADGRKLPVLANAMERRAEDGALLFTRVTMFQAAERRRYERELVEARAAADAAGATIKSQLDFEQQTAELREQFIAILGHDLRNPLASIAAAARMLRKEEQTDRSTKVLDLMQGSVVRMSGLIDNVLDFARARLGGGIVLDRRAEELEPILRQVIEELRYSHLDRRIEVSIELDGPINCDSSRIGQLVSNLLGNALTHGTPDEPVRLSAATVDGRLGLWIANGGAPISSDAMTGLFQPFFRGEAGTSQRGLGLGLHIASEIARAHGGTITVSSDDKETRFTFVMPLD</sequence>
<dbReference type="Gene3D" id="1.10.287.130">
    <property type="match status" value="1"/>
</dbReference>
<evidence type="ECO:0000256" key="1">
    <source>
        <dbReference type="ARBA" id="ARBA00000085"/>
    </source>
</evidence>
<dbReference type="SMART" id="SM00091">
    <property type="entry name" value="PAS"/>
    <property type="match status" value="1"/>
</dbReference>
<dbReference type="Pfam" id="PF13426">
    <property type="entry name" value="PAS_9"/>
    <property type="match status" value="1"/>
</dbReference>
<dbReference type="GO" id="GO:0000155">
    <property type="term" value="F:phosphorelay sensor kinase activity"/>
    <property type="evidence" value="ECO:0007669"/>
    <property type="project" value="InterPro"/>
</dbReference>
<dbReference type="GO" id="GO:0030295">
    <property type="term" value="F:protein kinase activator activity"/>
    <property type="evidence" value="ECO:0007669"/>
    <property type="project" value="TreeGrafter"/>
</dbReference>
<dbReference type="PROSITE" id="PS50109">
    <property type="entry name" value="HIS_KIN"/>
    <property type="match status" value="1"/>
</dbReference>
<keyword evidence="5 9" id="KW-0418">Kinase</keyword>
<evidence type="ECO:0000256" key="2">
    <source>
        <dbReference type="ARBA" id="ARBA00012438"/>
    </source>
</evidence>
<keyword evidence="6" id="KW-0472">Membrane</keyword>
<evidence type="ECO:0000256" key="3">
    <source>
        <dbReference type="ARBA" id="ARBA00022553"/>
    </source>
</evidence>
<keyword evidence="3" id="KW-0597">Phosphoprotein</keyword>
<dbReference type="InterPro" id="IPR036097">
    <property type="entry name" value="HisK_dim/P_sf"/>
</dbReference>
<dbReference type="InterPro" id="IPR005467">
    <property type="entry name" value="His_kinase_dom"/>
</dbReference>
<evidence type="ECO:0000313" key="10">
    <source>
        <dbReference type="Proteomes" id="UP000238523"/>
    </source>
</evidence>
<dbReference type="PROSITE" id="PS50112">
    <property type="entry name" value="PAS"/>
    <property type="match status" value="1"/>
</dbReference>
<dbReference type="InterPro" id="IPR003594">
    <property type="entry name" value="HATPase_dom"/>
</dbReference>
<accession>A0A2K9YYN6</accession>
<dbReference type="EMBL" id="CP025012">
    <property type="protein sequence ID" value="AUW41067.1"/>
    <property type="molecule type" value="Genomic_DNA"/>
</dbReference>
<dbReference type="CDD" id="cd00130">
    <property type="entry name" value="PAS"/>
    <property type="match status" value="1"/>
</dbReference>
<dbReference type="PRINTS" id="PR00344">
    <property type="entry name" value="BCTRLSENSOR"/>
</dbReference>
<evidence type="ECO:0000256" key="6">
    <source>
        <dbReference type="ARBA" id="ARBA00023136"/>
    </source>
</evidence>
<dbReference type="PANTHER" id="PTHR42878:SF13">
    <property type="entry name" value="HISTIDINE KINASE"/>
    <property type="match status" value="1"/>
</dbReference>
<dbReference type="GO" id="GO:0000156">
    <property type="term" value="F:phosphorelay response regulator activity"/>
    <property type="evidence" value="ECO:0007669"/>
    <property type="project" value="TreeGrafter"/>
</dbReference>
<dbReference type="InterPro" id="IPR050351">
    <property type="entry name" value="BphY/WalK/GraS-like"/>
</dbReference>
<dbReference type="NCBIfam" id="TIGR00229">
    <property type="entry name" value="sensory_box"/>
    <property type="match status" value="1"/>
</dbReference>
<gene>
    <name evidence="9" type="ORF">CUJ84_Chr000660</name>
</gene>
<proteinExistence type="predicted"/>
<organism evidence="9 10">
    <name type="scientific">Rhizobium leguminosarum</name>
    <dbReference type="NCBI Taxonomy" id="384"/>
    <lineage>
        <taxon>Bacteria</taxon>
        <taxon>Pseudomonadati</taxon>
        <taxon>Pseudomonadota</taxon>
        <taxon>Alphaproteobacteria</taxon>
        <taxon>Hyphomicrobiales</taxon>
        <taxon>Rhizobiaceae</taxon>
        <taxon>Rhizobium/Agrobacterium group</taxon>
        <taxon>Rhizobium</taxon>
    </lineage>
</organism>
<dbReference type="GO" id="GO:0007234">
    <property type="term" value="P:osmosensory signaling via phosphorelay pathway"/>
    <property type="evidence" value="ECO:0007669"/>
    <property type="project" value="TreeGrafter"/>
</dbReference>
<dbReference type="Pfam" id="PF00512">
    <property type="entry name" value="HisKA"/>
    <property type="match status" value="1"/>
</dbReference>
<evidence type="ECO:0000259" key="7">
    <source>
        <dbReference type="PROSITE" id="PS50109"/>
    </source>
</evidence>
<dbReference type="RefSeq" id="WP_105005144.1">
    <property type="nucleotide sequence ID" value="NZ_CP025012.1"/>
</dbReference>
<dbReference type="SMART" id="SM00387">
    <property type="entry name" value="HATPase_c"/>
    <property type="match status" value="1"/>
</dbReference>
<dbReference type="Gene3D" id="3.30.450.20">
    <property type="entry name" value="PAS domain"/>
    <property type="match status" value="1"/>
</dbReference>
<feature type="domain" description="PAS" evidence="8">
    <location>
        <begin position="11"/>
        <end position="63"/>
    </location>
</feature>
<dbReference type="InterPro" id="IPR004358">
    <property type="entry name" value="Sig_transdc_His_kin-like_C"/>
</dbReference>
<dbReference type="Gene3D" id="3.30.565.10">
    <property type="entry name" value="Histidine kinase-like ATPase, C-terminal domain"/>
    <property type="match status" value="1"/>
</dbReference>
<dbReference type="InterPro" id="IPR003661">
    <property type="entry name" value="HisK_dim/P_dom"/>
</dbReference>
<name>A0A2K9YYN6_RHILE</name>
<dbReference type="InterPro" id="IPR036890">
    <property type="entry name" value="HATPase_C_sf"/>
</dbReference>
<feature type="domain" description="Histidine kinase" evidence="7">
    <location>
        <begin position="169"/>
        <end position="379"/>
    </location>
</feature>
<dbReference type="CDD" id="cd00082">
    <property type="entry name" value="HisKA"/>
    <property type="match status" value="1"/>
</dbReference>
<evidence type="ECO:0000256" key="4">
    <source>
        <dbReference type="ARBA" id="ARBA00022679"/>
    </source>
</evidence>
<protein>
    <recommendedName>
        <fullName evidence="2">histidine kinase</fullName>
        <ecNumber evidence="2">2.7.13.3</ecNumber>
    </recommendedName>
</protein>
<dbReference type="Proteomes" id="UP000238523">
    <property type="component" value="Chromosome"/>
</dbReference>
<dbReference type="SUPFAM" id="SSF55785">
    <property type="entry name" value="PYP-like sensor domain (PAS domain)"/>
    <property type="match status" value="1"/>
</dbReference>